<dbReference type="SUPFAM" id="SSF51351">
    <property type="entry name" value="Triosephosphate isomerase (TIM)"/>
    <property type="match status" value="1"/>
</dbReference>
<feature type="binding site" evidence="9">
    <location>
        <position position="178"/>
    </location>
    <ligand>
        <name>substrate</name>
    </ligand>
</feature>
<dbReference type="PANTHER" id="PTHR21139">
    <property type="entry name" value="TRIOSEPHOSPHATE ISOMERASE"/>
    <property type="match status" value="1"/>
</dbReference>
<dbReference type="FunFam" id="3.20.20.70:FF:000016">
    <property type="entry name" value="Triosephosphate isomerase"/>
    <property type="match status" value="1"/>
</dbReference>
<keyword evidence="6 9" id="KW-0963">Cytoplasm</keyword>
<evidence type="ECO:0000256" key="10">
    <source>
        <dbReference type="RuleBase" id="RU363013"/>
    </source>
</evidence>
<name>A0A511RK04_9DEIN</name>
<dbReference type="UniPathway" id="UPA00109">
    <property type="reaction ID" value="UER00189"/>
</dbReference>
<dbReference type="Gene3D" id="3.20.20.70">
    <property type="entry name" value="Aldolase class I"/>
    <property type="match status" value="1"/>
</dbReference>
<dbReference type="CDD" id="cd00311">
    <property type="entry name" value="TIM"/>
    <property type="match status" value="1"/>
</dbReference>
<dbReference type="PROSITE" id="PS51440">
    <property type="entry name" value="TIM_2"/>
    <property type="match status" value="1"/>
</dbReference>
<evidence type="ECO:0000256" key="1">
    <source>
        <dbReference type="ARBA" id="ARBA00000474"/>
    </source>
</evidence>
<protein>
    <recommendedName>
        <fullName evidence="9 10">Triosephosphate isomerase</fullName>
        <shortName evidence="9">TIM</shortName>
        <shortName evidence="9">TPI</shortName>
        <ecNumber evidence="9 10">5.3.1.1</ecNumber>
    </recommendedName>
    <alternativeName>
        <fullName evidence="9">Triose-phosphate isomerase</fullName>
    </alternativeName>
</protein>
<feature type="active site" description="Electrophile" evidence="9">
    <location>
        <position position="100"/>
    </location>
</feature>
<feature type="active site" description="Proton acceptor" evidence="9">
    <location>
        <position position="172"/>
    </location>
</feature>
<dbReference type="GO" id="GO:0006096">
    <property type="term" value="P:glycolytic process"/>
    <property type="evidence" value="ECO:0007669"/>
    <property type="project" value="UniProtKB-UniRule"/>
</dbReference>
<dbReference type="PROSITE" id="PS00171">
    <property type="entry name" value="TIM_1"/>
    <property type="match status" value="1"/>
</dbReference>
<dbReference type="EMBL" id="BJXN01000004">
    <property type="protein sequence ID" value="GEM89292.1"/>
    <property type="molecule type" value="Genomic_DNA"/>
</dbReference>
<dbReference type="GO" id="GO:0005829">
    <property type="term" value="C:cytosol"/>
    <property type="evidence" value="ECO:0007669"/>
    <property type="project" value="TreeGrafter"/>
</dbReference>
<evidence type="ECO:0000313" key="12">
    <source>
        <dbReference type="Proteomes" id="UP000321827"/>
    </source>
</evidence>
<evidence type="ECO:0000256" key="6">
    <source>
        <dbReference type="ARBA" id="ARBA00022490"/>
    </source>
</evidence>
<dbReference type="NCBIfam" id="TIGR00419">
    <property type="entry name" value="tim"/>
    <property type="match status" value="1"/>
</dbReference>
<comment type="caution">
    <text evidence="11">The sequence shown here is derived from an EMBL/GenBank/DDBJ whole genome shotgun (WGS) entry which is preliminary data.</text>
</comment>
<dbReference type="GO" id="GO:0004807">
    <property type="term" value="F:triose-phosphate isomerase activity"/>
    <property type="evidence" value="ECO:0007669"/>
    <property type="project" value="UniProtKB-UniRule"/>
</dbReference>
<evidence type="ECO:0000256" key="4">
    <source>
        <dbReference type="ARBA" id="ARBA00011738"/>
    </source>
</evidence>
<dbReference type="InterPro" id="IPR020861">
    <property type="entry name" value="Triosephosphate_isomerase_AS"/>
</dbReference>
<evidence type="ECO:0000256" key="7">
    <source>
        <dbReference type="ARBA" id="ARBA00023152"/>
    </source>
</evidence>
<dbReference type="RefSeq" id="WP_147145967.1">
    <property type="nucleotide sequence ID" value="NZ_BJXN01000004.1"/>
</dbReference>
<dbReference type="Pfam" id="PF00121">
    <property type="entry name" value="TIM"/>
    <property type="match status" value="1"/>
</dbReference>
<reference evidence="11 12" key="1">
    <citation type="submission" date="2019-07" db="EMBL/GenBank/DDBJ databases">
        <title>Whole genome shotgun sequence of Oceanithermus desulfurans NBRC 100063.</title>
        <authorList>
            <person name="Hosoyama A."/>
            <person name="Uohara A."/>
            <person name="Ohji S."/>
            <person name="Ichikawa N."/>
        </authorList>
    </citation>
    <scope>NUCLEOTIDE SEQUENCE [LARGE SCALE GENOMIC DNA]</scope>
    <source>
        <strain evidence="11 12">NBRC 100063</strain>
    </source>
</reference>
<dbReference type="GO" id="GO:0019563">
    <property type="term" value="P:glycerol catabolic process"/>
    <property type="evidence" value="ECO:0007669"/>
    <property type="project" value="TreeGrafter"/>
</dbReference>
<dbReference type="EC" id="5.3.1.1" evidence="9 10"/>
<dbReference type="UniPathway" id="UPA00138"/>
<dbReference type="InterPro" id="IPR022896">
    <property type="entry name" value="TrioseP_Isoase_bac/euk"/>
</dbReference>
<evidence type="ECO:0000256" key="3">
    <source>
        <dbReference type="ARBA" id="ARBA00007422"/>
    </source>
</evidence>
<dbReference type="InterPro" id="IPR035990">
    <property type="entry name" value="TIM_sf"/>
</dbReference>
<dbReference type="HAMAP" id="MF_00147_B">
    <property type="entry name" value="TIM_B"/>
    <property type="match status" value="1"/>
</dbReference>
<organism evidence="11 12">
    <name type="scientific">Oceanithermus desulfurans NBRC 100063</name>
    <dbReference type="NCBI Taxonomy" id="1227550"/>
    <lineage>
        <taxon>Bacteria</taxon>
        <taxon>Thermotogati</taxon>
        <taxon>Deinococcota</taxon>
        <taxon>Deinococci</taxon>
        <taxon>Thermales</taxon>
        <taxon>Thermaceae</taxon>
        <taxon>Oceanithermus</taxon>
    </lineage>
</organism>
<sequence length="256" mass="26501">MRTPLLAGNWKMHKTPSEARVWFAEFLEANPALQGGGRAAVEVALLPSFPLLPVAAEQLAGSGVAWGAQDVSAHSFGAYTGEVAAEQLADLGCRYAVVGHSERRAYWNESDALVAAKARRAMEAGLVPILCVGERLEEREAGRAVAFTLEQLAGSLEGVELATGEELVIAYEPVWAIGTGKTASSGDAQAMAAAIRGFLAERFGEAVAARTRILYGGSMKPANTAEILAGPDVDGGLVGGASLEVASFSAMVEAAG</sequence>
<accession>A0A511RK04</accession>
<comment type="subcellular location">
    <subcellularLocation>
        <location evidence="9 10">Cytoplasm</location>
    </subcellularLocation>
</comment>
<dbReference type="OrthoDB" id="9809429at2"/>
<feature type="binding site" evidence="9">
    <location>
        <position position="218"/>
    </location>
    <ligand>
        <name>substrate</name>
    </ligand>
</feature>
<evidence type="ECO:0000256" key="5">
    <source>
        <dbReference type="ARBA" id="ARBA00022432"/>
    </source>
</evidence>
<feature type="binding site" evidence="9">
    <location>
        <begin position="239"/>
        <end position="240"/>
    </location>
    <ligand>
        <name>substrate</name>
    </ligand>
</feature>
<gene>
    <name evidence="9 11" type="primary">tpiA</name>
    <name evidence="11" type="ORF">ODE01S_07260</name>
</gene>
<comment type="function">
    <text evidence="9">Involved in the gluconeogenesis. Catalyzes stereospecifically the conversion of dihydroxyacetone phosphate (DHAP) to D-glyceraldehyde-3-phosphate (G3P).</text>
</comment>
<keyword evidence="5 9" id="KW-0312">Gluconeogenesis</keyword>
<dbReference type="Proteomes" id="UP000321827">
    <property type="component" value="Unassembled WGS sequence"/>
</dbReference>
<keyword evidence="7 9" id="KW-0324">Glycolysis</keyword>
<evidence type="ECO:0000256" key="8">
    <source>
        <dbReference type="ARBA" id="ARBA00023235"/>
    </source>
</evidence>
<dbReference type="AlphaFoldDB" id="A0A511RK04"/>
<evidence type="ECO:0000256" key="9">
    <source>
        <dbReference type="HAMAP-Rule" id="MF_00147"/>
    </source>
</evidence>
<comment type="catalytic activity">
    <reaction evidence="1 9 10">
        <text>D-glyceraldehyde 3-phosphate = dihydroxyacetone phosphate</text>
        <dbReference type="Rhea" id="RHEA:18585"/>
        <dbReference type="ChEBI" id="CHEBI:57642"/>
        <dbReference type="ChEBI" id="CHEBI:59776"/>
        <dbReference type="EC" id="5.3.1.1"/>
    </reaction>
</comment>
<dbReference type="GO" id="GO:0006094">
    <property type="term" value="P:gluconeogenesis"/>
    <property type="evidence" value="ECO:0007669"/>
    <property type="project" value="UniProtKB-UniRule"/>
</dbReference>
<comment type="pathway">
    <text evidence="2 9 10">Carbohydrate degradation; glycolysis; D-glyceraldehyde 3-phosphate from glycerone phosphate: step 1/1.</text>
</comment>
<dbReference type="InterPro" id="IPR013785">
    <property type="entry name" value="Aldolase_TIM"/>
</dbReference>
<comment type="pathway">
    <text evidence="9 10">Carbohydrate biosynthesis; gluconeogenesis.</text>
</comment>
<evidence type="ECO:0000256" key="2">
    <source>
        <dbReference type="ARBA" id="ARBA00004680"/>
    </source>
</evidence>
<proteinExistence type="inferred from homology"/>
<keyword evidence="8 9" id="KW-0413">Isomerase</keyword>
<comment type="subunit">
    <text evidence="4 9 10">Homodimer.</text>
</comment>
<comment type="similarity">
    <text evidence="3 9 10">Belongs to the triosephosphate isomerase family.</text>
</comment>
<evidence type="ECO:0000313" key="11">
    <source>
        <dbReference type="EMBL" id="GEM89292.1"/>
    </source>
</evidence>
<dbReference type="PANTHER" id="PTHR21139:SF42">
    <property type="entry name" value="TRIOSEPHOSPHATE ISOMERASE"/>
    <property type="match status" value="1"/>
</dbReference>
<feature type="binding site" evidence="9">
    <location>
        <begin position="9"/>
        <end position="11"/>
    </location>
    <ligand>
        <name>substrate</name>
    </ligand>
</feature>
<dbReference type="GO" id="GO:0046166">
    <property type="term" value="P:glyceraldehyde-3-phosphate biosynthetic process"/>
    <property type="evidence" value="ECO:0007669"/>
    <property type="project" value="TreeGrafter"/>
</dbReference>
<dbReference type="InterPro" id="IPR000652">
    <property type="entry name" value="Triosephosphate_isomerase"/>
</dbReference>